<reference evidence="4" key="1">
    <citation type="submission" date="2021-04" db="EMBL/GenBank/DDBJ databases">
        <title>Genome based classification of Actinospica acidithermotolerans sp. nov., an actinobacterium isolated from an Indonesian hot spring.</title>
        <authorList>
            <person name="Kusuma A.B."/>
            <person name="Putra K.E."/>
            <person name="Nafisah S."/>
            <person name="Loh J."/>
            <person name="Nouioui I."/>
            <person name="Goodfellow M."/>
        </authorList>
    </citation>
    <scope>NUCLEOTIDE SEQUENCE</scope>
    <source>
        <strain evidence="4">CSCA 57</strain>
    </source>
</reference>
<feature type="compositionally biased region" description="Basic and acidic residues" evidence="1">
    <location>
        <begin position="14"/>
        <end position="25"/>
    </location>
</feature>
<dbReference type="Pfam" id="PF08044">
    <property type="entry name" value="DUF1707"/>
    <property type="match status" value="1"/>
</dbReference>
<dbReference type="Pfam" id="PF09922">
    <property type="entry name" value="LiaF-like_C"/>
    <property type="match status" value="1"/>
</dbReference>
<accession>A0A941ENT4</accession>
<evidence type="ECO:0000313" key="4">
    <source>
        <dbReference type="EMBL" id="MBR7834456.1"/>
    </source>
</evidence>
<dbReference type="InterPro" id="IPR024425">
    <property type="entry name" value="LiaF-like_C"/>
</dbReference>
<dbReference type="RefSeq" id="WP_212528976.1">
    <property type="nucleotide sequence ID" value="NZ_JAGSOG010000059.1"/>
</dbReference>
<name>A0A941ENT4_9ACTN</name>
<comment type="caution">
    <text evidence="4">The sequence shown here is derived from an EMBL/GenBank/DDBJ whole genome shotgun (WGS) entry which is preliminary data.</text>
</comment>
<sequence length="228" mass="24799">MTESQDPNTPVELRASDADRERAAERLREAAADGRITMDELEERVDAVYSARTHAELRLLIRDLAAPDVPVSAPAAPKPAEVIPTRKSRRRSLVVMSGLDRRGRWVVPGRFSVFAFWGGAQLDLREAVLTERETVIRVDAVMSGIEIIVPKDAVVLVEGSGVLGVFAEAASTDVPPPGAPVIRIVGISFWAGVSVTRTPTYVPKKQRRALADAATEDRPALESVERDT</sequence>
<feature type="region of interest" description="Disordered" evidence="1">
    <location>
        <begin position="1"/>
        <end position="25"/>
    </location>
</feature>
<organism evidence="4 5">
    <name type="scientific">Actinospica durhamensis</name>
    <dbReference type="NCBI Taxonomy" id="1508375"/>
    <lineage>
        <taxon>Bacteria</taxon>
        <taxon>Bacillati</taxon>
        <taxon>Actinomycetota</taxon>
        <taxon>Actinomycetes</taxon>
        <taxon>Catenulisporales</taxon>
        <taxon>Actinospicaceae</taxon>
        <taxon>Actinospica</taxon>
    </lineage>
</organism>
<evidence type="ECO:0000313" key="5">
    <source>
        <dbReference type="Proteomes" id="UP000675781"/>
    </source>
</evidence>
<feature type="domain" description="DUF1707" evidence="2">
    <location>
        <begin position="13"/>
        <end position="64"/>
    </location>
</feature>
<feature type="domain" description="Cell wall-active antibiotics response LiaF-like C-terminal" evidence="3">
    <location>
        <begin position="111"/>
        <end position="165"/>
    </location>
</feature>
<evidence type="ECO:0000259" key="2">
    <source>
        <dbReference type="Pfam" id="PF08044"/>
    </source>
</evidence>
<keyword evidence="5" id="KW-1185">Reference proteome</keyword>
<gene>
    <name evidence="4" type="ORF">KDL01_14370</name>
</gene>
<evidence type="ECO:0000256" key="1">
    <source>
        <dbReference type="SAM" id="MobiDB-lite"/>
    </source>
</evidence>
<proteinExistence type="predicted"/>
<dbReference type="EMBL" id="JAGSOG010000059">
    <property type="protein sequence ID" value="MBR7834456.1"/>
    <property type="molecule type" value="Genomic_DNA"/>
</dbReference>
<dbReference type="InterPro" id="IPR012551">
    <property type="entry name" value="DUF1707_SHOCT-like"/>
</dbReference>
<evidence type="ECO:0000259" key="3">
    <source>
        <dbReference type="Pfam" id="PF09922"/>
    </source>
</evidence>
<protein>
    <submittedName>
        <fullName evidence="4">DUF1707 and DUF2154 domain-containing protein</fullName>
    </submittedName>
</protein>
<dbReference type="PANTHER" id="PTHR40763">
    <property type="entry name" value="MEMBRANE PROTEIN-RELATED"/>
    <property type="match status" value="1"/>
</dbReference>
<dbReference type="Proteomes" id="UP000675781">
    <property type="component" value="Unassembled WGS sequence"/>
</dbReference>
<dbReference type="PANTHER" id="PTHR40763:SF4">
    <property type="entry name" value="DUF1707 DOMAIN-CONTAINING PROTEIN"/>
    <property type="match status" value="1"/>
</dbReference>
<dbReference type="AlphaFoldDB" id="A0A941ENT4"/>